<feature type="transmembrane region" description="Helical" evidence="1">
    <location>
        <begin position="76"/>
        <end position="103"/>
    </location>
</feature>
<feature type="transmembrane region" description="Helical" evidence="1">
    <location>
        <begin position="109"/>
        <end position="128"/>
    </location>
</feature>
<dbReference type="KEGG" id="pcor:KS4_34200"/>
<accession>A0A517YYQ8</accession>
<keyword evidence="1" id="KW-1133">Transmembrane helix</keyword>
<keyword evidence="1" id="KW-0472">Membrane</keyword>
<name>A0A517YYQ8_9BACT</name>
<keyword evidence="3" id="KW-1185">Reference proteome</keyword>
<sequence>MTQLADNVKDRTAQMHCPLCNALTHEVRHPKYKDEVAYYCPECNWGKEKADKLALGNVVHKEPESMHTQYIMVPSYIRIGFSLIASAVLLSIPYLMIVLFWPLEGGLPVPFHIAYWILALIYLAAAYYEDPRIYEDWDVWAFDNPFKLNDQTNRTSTVLTIALIPGKLLVWSLSALLGRIVK</sequence>
<protein>
    <submittedName>
        <fullName evidence="2">Uncharacterized protein</fullName>
    </submittedName>
</protein>
<organism evidence="2 3">
    <name type="scientific">Poriferisphaera corsica</name>
    <dbReference type="NCBI Taxonomy" id="2528020"/>
    <lineage>
        <taxon>Bacteria</taxon>
        <taxon>Pseudomonadati</taxon>
        <taxon>Planctomycetota</taxon>
        <taxon>Phycisphaerae</taxon>
        <taxon>Phycisphaerales</taxon>
        <taxon>Phycisphaeraceae</taxon>
        <taxon>Poriferisphaera</taxon>
    </lineage>
</organism>
<dbReference type="Proteomes" id="UP000317369">
    <property type="component" value="Chromosome"/>
</dbReference>
<dbReference type="RefSeq" id="WP_145080529.1">
    <property type="nucleotide sequence ID" value="NZ_CP036425.1"/>
</dbReference>
<dbReference type="EMBL" id="CP036425">
    <property type="protein sequence ID" value="QDU35339.1"/>
    <property type="molecule type" value="Genomic_DNA"/>
</dbReference>
<gene>
    <name evidence="2" type="ORF">KS4_34200</name>
</gene>
<evidence type="ECO:0000313" key="2">
    <source>
        <dbReference type="EMBL" id="QDU35339.1"/>
    </source>
</evidence>
<keyword evidence="1" id="KW-0812">Transmembrane</keyword>
<evidence type="ECO:0000313" key="3">
    <source>
        <dbReference type="Proteomes" id="UP000317369"/>
    </source>
</evidence>
<reference evidence="2 3" key="1">
    <citation type="submission" date="2019-02" db="EMBL/GenBank/DDBJ databases">
        <title>Deep-cultivation of Planctomycetes and their phenomic and genomic characterization uncovers novel biology.</title>
        <authorList>
            <person name="Wiegand S."/>
            <person name="Jogler M."/>
            <person name="Boedeker C."/>
            <person name="Pinto D."/>
            <person name="Vollmers J."/>
            <person name="Rivas-Marin E."/>
            <person name="Kohn T."/>
            <person name="Peeters S.H."/>
            <person name="Heuer A."/>
            <person name="Rast P."/>
            <person name="Oberbeckmann S."/>
            <person name="Bunk B."/>
            <person name="Jeske O."/>
            <person name="Meyerdierks A."/>
            <person name="Storesund J.E."/>
            <person name="Kallscheuer N."/>
            <person name="Luecker S."/>
            <person name="Lage O.M."/>
            <person name="Pohl T."/>
            <person name="Merkel B.J."/>
            <person name="Hornburger P."/>
            <person name="Mueller R.-W."/>
            <person name="Bruemmer F."/>
            <person name="Labrenz M."/>
            <person name="Spormann A.M."/>
            <person name="Op den Camp H."/>
            <person name="Overmann J."/>
            <person name="Amann R."/>
            <person name="Jetten M.S.M."/>
            <person name="Mascher T."/>
            <person name="Medema M.H."/>
            <person name="Devos D.P."/>
            <person name="Kaster A.-K."/>
            <person name="Ovreas L."/>
            <person name="Rohde M."/>
            <person name="Galperin M.Y."/>
            <person name="Jogler C."/>
        </authorList>
    </citation>
    <scope>NUCLEOTIDE SEQUENCE [LARGE SCALE GENOMIC DNA]</scope>
    <source>
        <strain evidence="2 3">KS4</strain>
    </source>
</reference>
<proteinExistence type="predicted"/>
<evidence type="ECO:0000256" key="1">
    <source>
        <dbReference type="SAM" id="Phobius"/>
    </source>
</evidence>
<dbReference type="AlphaFoldDB" id="A0A517YYQ8"/>